<sequence>CGVHNANKADWITWARTFWEVQRSNRSRREQTRTCVQRPPQSISNQDPCSLAWFCI</sequence>
<dbReference type="EMBL" id="CABIJS010000044">
    <property type="protein sequence ID" value="VUZ40852.1"/>
    <property type="molecule type" value="Genomic_DNA"/>
</dbReference>
<reference evidence="1 2" key="1">
    <citation type="submission" date="2019-07" db="EMBL/GenBank/DDBJ databases">
        <authorList>
            <person name="Jastrzebski P J."/>
            <person name="Paukszto L."/>
            <person name="Jastrzebski P J."/>
        </authorList>
    </citation>
    <scope>NUCLEOTIDE SEQUENCE [LARGE SCALE GENOMIC DNA]</scope>
    <source>
        <strain evidence="1 2">WMS-il1</strain>
    </source>
</reference>
<feature type="non-terminal residue" evidence="1">
    <location>
        <position position="1"/>
    </location>
</feature>
<protein>
    <submittedName>
        <fullName evidence="1">Uncharacterized protein</fullName>
    </submittedName>
</protein>
<evidence type="ECO:0000313" key="2">
    <source>
        <dbReference type="Proteomes" id="UP000321570"/>
    </source>
</evidence>
<dbReference type="Proteomes" id="UP000321570">
    <property type="component" value="Unassembled WGS sequence"/>
</dbReference>
<dbReference type="AlphaFoldDB" id="A0A564Y0Q4"/>
<organism evidence="1 2">
    <name type="scientific">Hymenolepis diminuta</name>
    <name type="common">Rat tapeworm</name>
    <dbReference type="NCBI Taxonomy" id="6216"/>
    <lineage>
        <taxon>Eukaryota</taxon>
        <taxon>Metazoa</taxon>
        <taxon>Spiralia</taxon>
        <taxon>Lophotrochozoa</taxon>
        <taxon>Platyhelminthes</taxon>
        <taxon>Cestoda</taxon>
        <taxon>Eucestoda</taxon>
        <taxon>Cyclophyllidea</taxon>
        <taxon>Hymenolepididae</taxon>
        <taxon>Hymenolepis</taxon>
    </lineage>
</organism>
<evidence type="ECO:0000313" key="1">
    <source>
        <dbReference type="EMBL" id="VUZ40852.1"/>
    </source>
</evidence>
<gene>
    <name evidence="1" type="ORF">WMSIL1_LOCUS1915</name>
</gene>
<name>A0A564Y0Q4_HYMDI</name>
<accession>A0A564Y0Q4</accession>
<keyword evidence="2" id="KW-1185">Reference proteome</keyword>
<proteinExistence type="predicted"/>